<organism evidence="1 2">
    <name type="scientific">Gracilibacillus pellucidus</name>
    <dbReference type="NCBI Taxonomy" id="3095368"/>
    <lineage>
        <taxon>Bacteria</taxon>
        <taxon>Bacillati</taxon>
        <taxon>Bacillota</taxon>
        <taxon>Bacilli</taxon>
        <taxon>Bacillales</taxon>
        <taxon>Bacillaceae</taxon>
        <taxon>Gracilibacillus</taxon>
    </lineage>
</organism>
<keyword evidence="1" id="KW-0418">Kinase</keyword>
<keyword evidence="1" id="KW-0808">Transferase</keyword>
<comment type="caution">
    <text evidence="1">The sequence shown here is derived from an EMBL/GenBank/DDBJ whole genome shotgun (WGS) entry which is preliminary data.</text>
</comment>
<dbReference type="Proteomes" id="UP001277972">
    <property type="component" value="Unassembled WGS sequence"/>
</dbReference>
<evidence type="ECO:0000313" key="1">
    <source>
        <dbReference type="EMBL" id="MDX8045365.1"/>
    </source>
</evidence>
<evidence type="ECO:0000313" key="2">
    <source>
        <dbReference type="Proteomes" id="UP001277972"/>
    </source>
</evidence>
<protein>
    <submittedName>
        <fullName evidence="1">HAMP domain-containing sensor histidine kinase</fullName>
    </submittedName>
</protein>
<sequence>MKTHKRFIIQFLFQLFILFLFLLVLLLITFVLIAYFSERVETFDDLTKASDLFIENRVNIDEETATFDQDLQVLAEEQDGWLAALTEEGEIIGSFHAPDHLTAGNLTAVSSSNELDIKTYWEVITLSEQVYYVIFGSYNSEVKLVEELKEHVNWQRQKLELLPSSKQELDNNHYWAILINDSGSIVDSYGHDVPSSYHTDDLLAIHSDQNRQLASSYVHQPSQLTLIVGKEPSPSSLKINYDRVINNSVIVGIVFILLFLLLATFWYVKKFSSPLLTLMSWIQNLGQGIYQPPTDQRTGQSVLLNKHGNTKRSYRLYKGLIATLTQLTTILQEREAEQSRTSRSREEWIRGISHDLKTPLASIQGYANMMEASDYSWNEEEIREFASIIGEKSIYMKELIEDLNVTYQLKNQELPIVKERANINECIRRTIIQFMNNPIHNNKELRFQPAEQDIVTAFDHKWFQRIMENLIANAIKYNPAGTIITISTEQIEQHLIVIKISDDGVGMDRETVQHLFTRYYRGTNTTDTNSGTGLGLAITKQLIELHNGSISVQSKLGSGTTIRILLPILEK</sequence>
<accession>A0ACC6M3C0</accession>
<gene>
    <name evidence="1" type="ORF">SH601_05120</name>
</gene>
<name>A0ACC6M3C0_9BACI</name>
<reference evidence="1" key="1">
    <citation type="submission" date="2023-11" db="EMBL/GenBank/DDBJ databases">
        <title>Gracilibacillus pellucida a moderately halophilic bacterium isolated from saline soil in Xinjiang province.</title>
        <authorList>
            <person name="Zhang Z."/>
            <person name="Tan F."/>
            <person name="Wang Y."/>
            <person name="Xia M."/>
        </authorList>
    </citation>
    <scope>NUCLEOTIDE SEQUENCE</scope>
    <source>
        <strain evidence="1">S3-1-1</strain>
    </source>
</reference>
<dbReference type="EMBL" id="JAWZSR010000002">
    <property type="protein sequence ID" value="MDX8045365.1"/>
    <property type="molecule type" value="Genomic_DNA"/>
</dbReference>
<keyword evidence="2" id="KW-1185">Reference proteome</keyword>
<proteinExistence type="predicted"/>